<dbReference type="InterPro" id="IPR011108">
    <property type="entry name" value="RMMBL"/>
</dbReference>
<sequence>MIMATLTFWGAAQQVTGSCHLLETSHGRLLLDCGMFQGEPATEQLNHRSFPFDPRAIDAVVLSHAHLDHSGLLPKLAAEGFSGPVYLTGPSYDLVELMLKDAAFLEMKDTVWENKRLERAGKPLVEPLYTLEDVERLLGQRQALDYEQPTEVLPGVTLRFRQAGHILGAAFVELTVNEGKHPRTLVFSGDLGNRFSPLMQDPQAPPHADMLLLESTYGDRDHRSLNDTLEEFRSILAAAHAKGGNVLIPSFAVGRAQDLIYWLGKFHREGALPQHNVFLDSPMAITATAIYLRHRKHFNHDDAEFDRAIAQGWRAWLPQLTYSETTEDSMALNRVDGGAIIIAGSGMCTGGRIRHHLKYNLWKKDTHVVIAGFQPNGTLGRKLVDGAKRVTILGSEIAVKAHIHTLGGFSAHAGQTQLLQWAKAFPGAKPALHLVHGEPEAMQTLQQRFAETDWQANIAAPGQTVKL</sequence>
<dbReference type="Proteomes" id="UP000824988">
    <property type="component" value="Chromosome"/>
</dbReference>
<dbReference type="Pfam" id="PF10996">
    <property type="entry name" value="Beta-Casp"/>
    <property type="match status" value="1"/>
</dbReference>
<organism evidence="4 5">
    <name type="scientific">Methylogaea oryzae</name>
    <dbReference type="NCBI Taxonomy" id="1295382"/>
    <lineage>
        <taxon>Bacteria</taxon>
        <taxon>Pseudomonadati</taxon>
        <taxon>Pseudomonadota</taxon>
        <taxon>Gammaproteobacteria</taxon>
        <taxon>Methylococcales</taxon>
        <taxon>Methylococcaceae</taxon>
        <taxon>Methylogaea</taxon>
    </lineage>
</organism>
<keyword evidence="5" id="KW-1185">Reference proteome</keyword>
<dbReference type="KEGG" id="moz:MoryE10_34990"/>
<proteinExistence type="predicted"/>
<dbReference type="GO" id="GO:0004521">
    <property type="term" value="F:RNA endonuclease activity"/>
    <property type="evidence" value="ECO:0007669"/>
    <property type="project" value="TreeGrafter"/>
</dbReference>
<gene>
    <name evidence="4" type="ORF">MoryE10_34990</name>
</gene>
<dbReference type="GO" id="GO:0016787">
    <property type="term" value="F:hydrolase activity"/>
    <property type="evidence" value="ECO:0007669"/>
    <property type="project" value="UniProtKB-KW"/>
</dbReference>
<evidence type="ECO:0000256" key="1">
    <source>
        <dbReference type="ARBA" id="ARBA00022801"/>
    </source>
</evidence>
<feature type="domain" description="Metallo-beta-lactamase" evidence="2">
    <location>
        <begin position="16"/>
        <end position="240"/>
    </location>
</feature>
<evidence type="ECO:0000259" key="2">
    <source>
        <dbReference type="SMART" id="SM00849"/>
    </source>
</evidence>
<keyword evidence="1" id="KW-0378">Hydrolase</keyword>
<evidence type="ECO:0000313" key="5">
    <source>
        <dbReference type="Proteomes" id="UP000824988"/>
    </source>
</evidence>
<dbReference type="Pfam" id="PF00753">
    <property type="entry name" value="Lactamase_B"/>
    <property type="match status" value="1"/>
</dbReference>
<accession>A0A8D4VQX1</accession>
<dbReference type="SMART" id="SM01027">
    <property type="entry name" value="Beta-Casp"/>
    <property type="match status" value="1"/>
</dbReference>
<dbReference type="PANTHER" id="PTHR11203:SF37">
    <property type="entry name" value="INTEGRATOR COMPLEX SUBUNIT 11"/>
    <property type="match status" value="1"/>
</dbReference>
<dbReference type="InterPro" id="IPR050698">
    <property type="entry name" value="MBL"/>
</dbReference>
<evidence type="ECO:0000313" key="4">
    <source>
        <dbReference type="EMBL" id="BBL72893.1"/>
    </source>
</evidence>
<dbReference type="SMART" id="SM00849">
    <property type="entry name" value="Lactamase_B"/>
    <property type="match status" value="1"/>
</dbReference>
<dbReference type="AlphaFoldDB" id="A0A8D4VQX1"/>
<dbReference type="PANTHER" id="PTHR11203">
    <property type="entry name" value="CLEAVAGE AND POLYADENYLATION SPECIFICITY FACTOR FAMILY MEMBER"/>
    <property type="match status" value="1"/>
</dbReference>
<protein>
    <submittedName>
        <fullName evidence="4">MBL fold metallo-hydrolase</fullName>
    </submittedName>
</protein>
<dbReference type="InterPro" id="IPR022712">
    <property type="entry name" value="Beta_Casp"/>
</dbReference>
<name>A0A8D4VQX1_9GAMM</name>
<feature type="domain" description="Beta-Casp" evidence="3">
    <location>
        <begin position="256"/>
        <end position="383"/>
    </location>
</feature>
<dbReference type="Pfam" id="PF07521">
    <property type="entry name" value="RMMBL"/>
    <property type="match status" value="1"/>
</dbReference>
<evidence type="ECO:0000259" key="3">
    <source>
        <dbReference type="SMART" id="SM01027"/>
    </source>
</evidence>
<reference evidence="4" key="1">
    <citation type="submission" date="2019-06" db="EMBL/GenBank/DDBJ databases">
        <title>Complete genome sequence of Methylogaea oryzae strain JCM16910.</title>
        <authorList>
            <person name="Asakawa S."/>
        </authorList>
    </citation>
    <scope>NUCLEOTIDE SEQUENCE</scope>
    <source>
        <strain evidence="4">E10</strain>
    </source>
</reference>
<dbReference type="InterPro" id="IPR001279">
    <property type="entry name" value="Metallo-B-lactamas"/>
</dbReference>
<dbReference type="EMBL" id="AP019782">
    <property type="protein sequence ID" value="BBL72893.1"/>
    <property type="molecule type" value="Genomic_DNA"/>
</dbReference>
<dbReference type="CDD" id="cd16295">
    <property type="entry name" value="TTHA0252-CPSF-like_MBL-fold"/>
    <property type="match status" value="1"/>
</dbReference>